<sequence>MLVSTGANLFRWISTLVPFRFTRLRLQVRRYSPLSEPLPSLADFKFIRWMDMLRHRALLAVLVGSWAPLASIGRSRAPSVPMFTSRPCREAFWQVPVCKTKIFDIQDGKACALIR</sequence>
<gene>
    <name evidence="1" type="ORF">SCHPADRAFT_232138</name>
</gene>
<evidence type="ECO:0000313" key="2">
    <source>
        <dbReference type="Proteomes" id="UP000053477"/>
    </source>
</evidence>
<keyword evidence="2" id="KW-1185">Reference proteome</keyword>
<dbReference type="AlphaFoldDB" id="A0A0H2RWN1"/>
<proteinExistence type="predicted"/>
<dbReference type="InParanoid" id="A0A0H2RWN1"/>
<dbReference type="EMBL" id="KQ085921">
    <property type="protein sequence ID" value="KLO16012.1"/>
    <property type="molecule type" value="Genomic_DNA"/>
</dbReference>
<name>A0A0H2RWN1_9AGAM</name>
<dbReference type="Proteomes" id="UP000053477">
    <property type="component" value="Unassembled WGS sequence"/>
</dbReference>
<evidence type="ECO:0000313" key="1">
    <source>
        <dbReference type="EMBL" id="KLO16012.1"/>
    </source>
</evidence>
<organism evidence="1 2">
    <name type="scientific">Schizopora paradoxa</name>
    <dbReference type="NCBI Taxonomy" id="27342"/>
    <lineage>
        <taxon>Eukaryota</taxon>
        <taxon>Fungi</taxon>
        <taxon>Dikarya</taxon>
        <taxon>Basidiomycota</taxon>
        <taxon>Agaricomycotina</taxon>
        <taxon>Agaricomycetes</taxon>
        <taxon>Hymenochaetales</taxon>
        <taxon>Schizoporaceae</taxon>
        <taxon>Schizopora</taxon>
    </lineage>
</organism>
<accession>A0A0H2RWN1</accession>
<protein>
    <submittedName>
        <fullName evidence="1">Uncharacterized protein</fullName>
    </submittedName>
</protein>
<reference evidence="1 2" key="1">
    <citation type="submission" date="2015-04" db="EMBL/GenBank/DDBJ databases">
        <title>Complete genome sequence of Schizopora paradoxa KUC8140, a cosmopolitan wood degrader in East Asia.</title>
        <authorList>
            <consortium name="DOE Joint Genome Institute"/>
            <person name="Min B."/>
            <person name="Park H."/>
            <person name="Jang Y."/>
            <person name="Kim J.-J."/>
            <person name="Kim K.H."/>
            <person name="Pangilinan J."/>
            <person name="Lipzen A."/>
            <person name="Riley R."/>
            <person name="Grigoriev I.V."/>
            <person name="Spatafora J.W."/>
            <person name="Choi I.-G."/>
        </authorList>
    </citation>
    <scope>NUCLEOTIDE SEQUENCE [LARGE SCALE GENOMIC DNA]</scope>
    <source>
        <strain evidence="1 2">KUC8140</strain>
    </source>
</reference>